<feature type="signal peptide" evidence="11">
    <location>
        <begin position="1"/>
        <end position="32"/>
    </location>
</feature>
<feature type="compositionally biased region" description="Basic and acidic residues" evidence="10">
    <location>
        <begin position="38"/>
        <end position="48"/>
    </location>
</feature>
<dbReference type="PANTHER" id="PTHR21581">
    <property type="entry name" value="D-ALANYL-D-ALANINE CARBOXYPEPTIDASE"/>
    <property type="match status" value="1"/>
</dbReference>
<dbReference type="SUPFAM" id="SSF56601">
    <property type="entry name" value="beta-lactamase/transpeptidase-like"/>
    <property type="match status" value="1"/>
</dbReference>
<sequence>MRTSSAGLPFAAKALAFAVLAAFSLTATLAEAKPRKKTYVERSRDRSKAKPTSSASAAAREDAGRWHYGSSAIIVDANTGKVLYEDNADALRHPASVTKIMTLYLLFEQLEAGALKLDSPLDVSAKAASQQPSKLGVRPGSTIEVEDAIKALVTRSANDVAVVIAENLGGSESDFADMMTRKARALGMSRTVFRNASGLPNPNQVTTARDLSILGRAIQDRFPKQYKYFSTRTFYYRGQAIGNHNRLLGRIEGVDGIKTGYTQASGFNLVTSVKRDGRFLVGVVLGGSSAGSRDARMTSLISQNLSVAYAGMRTAPRVTEVAEAAIPVSTASIFPAPKPVAVARTEEMPHAVAPLPKPQVAELAPEPVTTASLGGAGGKVQPGSSEPIRPVTVKTVSISRTTASASAAAAPAPAPAPTPAPAVAMAPANPGTPKGVLGYLGPSGAALSPAAAAAQAAAEGRSRNTHPKTADAAPAVAPASKDQTRYAPPAPRAAPDASEQALRAARIAAMEPDDPYARTLRAAQSTSGSSAAAKPVRTASLAPMAVSSAPAAPAPARTAAVTHSGWQIQIGAFGGEREARAKLDAAKARAKSILGGADGFTEKVAKSGSDLYRARFAGLSEKSAREACRLLKRNDFDCMTIRN</sequence>
<dbReference type="GO" id="GO:0008360">
    <property type="term" value="P:regulation of cell shape"/>
    <property type="evidence" value="ECO:0007669"/>
    <property type="project" value="UniProtKB-KW"/>
</dbReference>
<protein>
    <submittedName>
        <fullName evidence="14">D-alanyl-D-alanine carboxypeptidase</fullName>
    </submittedName>
</protein>
<evidence type="ECO:0000256" key="11">
    <source>
        <dbReference type="SAM" id="SignalP"/>
    </source>
</evidence>
<accession>A0A974PL73</accession>
<dbReference type="AlphaFoldDB" id="A0A974PL73"/>
<dbReference type="Pfam" id="PF05036">
    <property type="entry name" value="SPOR"/>
    <property type="match status" value="1"/>
</dbReference>
<feature type="binding site" evidence="8">
    <location>
        <position position="258"/>
    </location>
    <ligand>
        <name>substrate</name>
    </ligand>
</feature>
<feature type="region of interest" description="Disordered" evidence="10">
    <location>
        <begin position="369"/>
        <end position="390"/>
    </location>
</feature>
<evidence type="ECO:0000256" key="10">
    <source>
        <dbReference type="SAM" id="MobiDB-lite"/>
    </source>
</evidence>
<feature type="active site" evidence="7">
    <location>
        <position position="156"/>
    </location>
</feature>
<proteinExistence type="inferred from homology"/>
<dbReference type="InterPro" id="IPR007730">
    <property type="entry name" value="SPOR-like_dom"/>
</dbReference>
<dbReference type="InterPro" id="IPR018044">
    <property type="entry name" value="Peptidase_S11"/>
</dbReference>
<organism evidence="14 15">
    <name type="scientific">Xanthobacter dioxanivorans</name>
    <dbReference type="NCBI Taxonomy" id="2528964"/>
    <lineage>
        <taxon>Bacteria</taxon>
        <taxon>Pseudomonadati</taxon>
        <taxon>Pseudomonadota</taxon>
        <taxon>Alphaproteobacteria</taxon>
        <taxon>Hyphomicrobiales</taxon>
        <taxon>Xanthobacteraceae</taxon>
        <taxon>Xanthobacter</taxon>
    </lineage>
</organism>
<reference evidence="14 15" key="1">
    <citation type="submission" date="2020-10" db="EMBL/GenBank/DDBJ databases">
        <title>Degradation of 1,4-Dioxane by Xanthobacter sp. YN2, via a Novel Group-2 Soluble Di-Iron Monooxygenase.</title>
        <authorList>
            <person name="Ma F."/>
            <person name="Wang Y."/>
            <person name="Yang J."/>
            <person name="Guo H."/>
            <person name="Su D."/>
            <person name="Yu L."/>
        </authorList>
    </citation>
    <scope>NUCLEOTIDE SEQUENCE [LARGE SCALE GENOMIC DNA]</scope>
    <source>
        <strain evidence="14 15">YN2</strain>
    </source>
</reference>
<evidence type="ECO:0000256" key="1">
    <source>
        <dbReference type="ARBA" id="ARBA00007164"/>
    </source>
</evidence>
<keyword evidence="5" id="KW-0573">Peptidoglycan synthesis</keyword>
<dbReference type="RefSeq" id="WP_203192199.1">
    <property type="nucleotide sequence ID" value="NZ_CP063362.1"/>
</dbReference>
<dbReference type="GO" id="GO:0009002">
    <property type="term" value="F:serine-type D-Ala-D-Ala carboxypeptidase activity"/>
    <property type="evidence" value="ECO:0007669"/>
    <property type="project" value="InterPro"/>
</dbReference>
<keyword evidence="14" id="KW-0645">Protease</keyword>
<feature type="chain" id="PRO_5036893372" evidence="11">
    <location>
        <begin position="33"/>
        <end position="643"/>
    </location>
</feature>
<feature type="active site" description="Proton acceptor" evidence="7">
    <location>
        <position position="99"/>
    </location>
</feature>
<evidence type="ECO:0000256" key="7">
    <source>
        <dbReference type="PIRSR" id="PIRSR618044-1"/>
    </source>
</evidence>
<keyword evidence="3" id="KW-0378">Hydrolase</keyword>
<evidence type="ECO:0000256" key="8">
    <source>
        <dbReference type="PIRSR" id="PIRSR618044-2"/>
    </source>
</evidence>
<dbReference type="Gene3D" id="3.40.710.10">
    <property type="entry name" value="DD-peptidase/beta-lactamase superfamily"/>
    <property type="match status" value="1"/>
</dbReference>
<dbReference type="PRINTS" id="PR00725">
    <property type="entry name" value="DADACBPTASE1"/>
</dbReference>
<dbReference type="KEGG" id="xdi:EZH22_19860"/>
<feature type="region of interest" description="Disordered" evidence="10">
    <location>
        <begin position="36"/>
        <end position="61"/>
    </location>
</feature>
<dbReference type="InterPro" id="IPR036680">
    <property type="entry name" value="SPOR-like_sf"/>
</dbReference>
<keyword evidence="6" id="KW-0961">Cell wall biogenesis/degradation</keyword>
<dbReference type="EMBL" id="CP063362">
    <property type="protein sequence ID" value="QRG05331.1"/>
    <property type="molecule type" value="Genomic_DNA"/>
</dbReference>
<comment type="similarity">
    <text evidence="1 9">Belongs to the peptidase S11 family.</text>
</comment>
<feature type="domain" description="SPOR" evidence="13">
    <location>
        <begin position="563"/>
        <end position="641"/>
    </location>
</feature>
<dbReference type="Gene3D" id="3.30.70.1070">
    <property type="entry name" value="Sporulation related repeat"/>
    <property type="match status" value="1"/>
</dbReference>
<dbReference type="PANTHER" id="PTHR21581:SF6">
    <property type="entry name" value="TRAFFICKING PROTEIN PARTICLE COMPLEX SUBUNIT 12"/>
    <property type="match status" value="1"/>
</dbReference>
<evidence type="ECO:0000256" key="5">
    <source>
        <dbReference type="ARBA" id="ARBA00022984"/>
    </source>
</evidence>
<evidence type="ECO:0000259" key="12">
    <source>
        <dbReference type="Pfam" id="PF00768"/>
    </source>
</evidence>
<keyword evidence="15" id="KW-1185">Reference proteome</keyword>
<feature type="domain" description="Peptidase S11 D-alanyl-D-alanine carboxypeptidase A N-terminal" evidence="12">
    <location>
        <begin position="69"/>
        <end position="288"/>
    </location>
</feature>
<dbReference type="GO" id="GO:0009252">
    <property type="term" value="P:peptidoglycan biosynthetic process"/>
    <property type="evidence" value="ECO:0007669"/>
    <property type="project" value="UniProtKB-KW"/>
</dbReference>
<evidence type="ECO:0000256" key="3">
    <source>
        <dbReference type="ARBA" id="ARBA00022801"/>
    </source>
</evidence>
<feature type="region of interest" description="Disordered" evidence="10">
    <location>
        <begin position="456"/>
        <end position="501"/>
    </location>
</feature>
<gene>
    <name evidence="14" type="ORF">EZH22_19860</name>
</gene>
<dbReference type="Pfam" id="PF00768">
    <property type="entry name" value="Peptidase_S11"/>
    <property type="match status" value="1"/>
</dbReference>
<keyword evidence="2 11" id="KW-0732">Signal</keyword>
<evidence type="ECO:0000259" key="13">
    <source>
        <dbReference type="Pfam" id="PF05036"/>
    </source>
</evidence>
<feature type="region of interest" description="Disordered" evidence="10">
    <location>
        <begin position="406"/>
        <end position="426"/>
    </location>
</feature>
<dbReference type="InterPro" id="IPR012338">
    <property type="entry name" value="Beta-lactam/transpept-like"/>
</dbReference>
<evidence type="ECO:0000256" key="4">
    <source>
        <dbReference type="ARBA" id="ARBA00022960"/>
    </source>
</evidence>
<evidence type="ECO:0000256" key="6">
    <source>
        <dbReference type="ARBA" id="ARBA00023316"/>
    </source>
</evidence>
<dbReference type="Proteomes" id="UP000596427">
    <property type="component" value="Chromosome"/>
</dbReference>
<keyword evidence="14" id="KW-0121">Carboxypeptidase</keyword>
<name>A0A974PL73_9HYPH</name>
<evidence type="ECO:0000256" key="2">
    <source>
        <dbReference type="ARBA" id="ARBA00022729"/>
    </source>
</evidence>
<dbReference type="GO" id="GO:0006508">
    <property type="term" value="P:proteolysis"/>
    <property type="evidence" value="ECO:0007669"/>
    <property type="project" value="InterPro"/>
</dbReference>
<evidence type="ECO:0000313" key="15">
    <source>
        <dbReference type="Proteomes" id="UP000596427"/>
    </source>
</evidence>
<dbReference type="GO" id="GO:0071555">
    <property type="term" value="P:cell wall organization"/>
    <property type="evidence" value="ECO:0007669"/>
    <property type="project" value="UniProtKB-KW"/>
</dbReference>
<dbReference type="InterPro" id="IPR001967">
    <property type="entry name" value="Peptidase_S11_N"/>
</dbReference>
<feature type="compositionally biased region" description="Low complexity" evidence="10">
    <location>
        <begin position="470"/>
        <end position="479"/>
    </location>
</feature>
<evidence type="ECO:0000313" key="14">
    <source>
        <dbReference type="EMBL" id="QRG05331.1"/>
    </source>
</evidence>
<evidence type="ECO:0000256" key="9">
    <source>
        <dbReference type="RuleBase" id="RU004016"/>
    </source>
</evidence>
<dbReference type="GO" id="GO:0042834">
    <property type="term" value="F:peptidoglycan binding"/>
    <property type="evidence" value="ECO:0007669"/>
    <property type="project" value="InterPro"/>
</dbReference>
<feature type="active site" description="Acyl-ester intermediate" evidence="7">
    <location>
        <position position="96"/>
    </location>
</feature>
<keyword evidence="4" id="KW-0133">Cell shape</keyword>